<dbReference type="Pfam" id="PF02361">
    <property type="entry name" value="CbiQ"/>
    <property type="match status" value="1"/>
</dbReference>
<name>A0ABV7YR01_9ACTN</name>
<gene>
    <name evidence="7" type="primary">cbiQ</name>
    <name evidence="7" type="ORF">ACFOUW_37730</name>
</gene>
<evidence type="ECO:0000256" key="3">
    <source>
        <dbReference type="ARBA" id="ARBA00022692"/>
    </source>
</evidence>
<dbReference type="InterPro" id="IPR003339">
    <property type="entry name" value="ABC/ECF_trnsptr_transmembrane"/>
</dbReference>
<evidence type="ECO:0000256" key="1">
    <source>
        <dbReference type="ARBA" id="ARBA00004651"/>
    </source>
</evidence>
<evidence type="ECO:0000256" key="5">
    <source>
        <dbReference type="ARBA" id="ARBA00023136"/>
    </source>
</evidence>
<sequence>MGAGHGHRLYFHEHSPVHKLPAQTKLVALVTFVLLVVSTPRTAYWAFGCYLVLILTSIAISRVPYLFVLKRTVVEVPVVAFAVLLPFIAHGPRIDVLGLSLSEPGLLGSWNVLAKATLGVLGSILLGATTEQRDLLAGLERLRVPHQLVQIASFMVRYLDVVTDQLARMQVARASRGFEARGPRAWPVLAKSAGALFIRSYERGERVHLAMLSRGYTGRLPALATAAATRRQWAAAASLPVLALLVAVGAWAF</sequence>
<keyword evidence="3 6" id="KW-0812">Transmembrane</keyword>
<protein>
    <submittedName>
        <fullName evidence="7">Cobalt ECF transporter T component CbiQ</fullName>
    </submittedName>
</protein>
<evidence type="ECO:0000256" key="4">
    <source>
        <dbReference type="ARBA" id="ARBA00022989"/>
    </source>
</evidence>
<dbReference type="RefSeq" id="WP_205118159.1">
    <property type="nucleotide sequence ID" value="NZ_JAFBCM010000001.1"/>
</dbReference>
<feature type="transmembrane region" description="Helical" evidence="6">
    <location>
        <begin position="233"/>
        <end position="252"/>
    </location>
</feature>
<keyword evidence="4 6" id="KW-1133">Transmembrane helix</keyword>
<evidence type="ECO:0000313" key="7">
    <source>
        <dbReference type="EMBL" id="MFC3766619.1"/>
    </source>
</evidence>
<dbReference type="PANTHER" id="PTHR34857:SF2">
    <property type="entry name" value="SLL0384 PROTEIN"/>
    <property type="match status" value="1"/>
</dbReference>
<keyword evidence="8" id="KW-1185">Reference proteome</keyword>
<dbReference type="Proteomes" id="UP001595699">
    <property type="component" value="Unassembled WGS sequence"/>
</dbReference>
<evidence type="ECO:0000256" key="6">
    <source>
        <dbReference type="SAM" id="Phobius"/>
    </source>
</evidence>
<feature type="transmembrane region" description="Helical" evidence="6">
    <location>
        <begin position="109"/>
        <end position="128"/>
    </location>
</feature>
<comment type="subcellular location">
    <subcellularLocation>
        <location evidence="1">Cell membrane</location>
        <topology evidence="1">Multi-pass membrane protein</topology>
    </subcellularLocation>
</comment>
<feature type="transmembrane region" description="Helical" evidence="6">
    <location>
        <begin position="72"/>
        <end position="89"/>
    </location>
</feature>
<comment type="caution">
    <text evidence="7">The sequence shown here is derived from an EMBL/GenBank/DDBJ whole genome shotgun (WGS) entry which is preliminary data.</text>
</comment>
<dbReference type="InterPro" id="IPR051611">
    <property type="entry name" value="ECF_transporter_component"/>
</dbReference>
<dbReference type="EMBL" id="JBHRZH010000056">
    <property type="protein sequence ID" value="MFC3766619.1"/>
    <property type="molecule type" value="Genomic_DNA"/>
</dbReference>
<proteinExistence type="predicted"/>
<keyword evidence="5 6" id="KW-0472">Membrane</keyword>
<reference evidence="8" key="1">
    <citation type="journal article" date="2019" name="Int. J. Syst. Evol. Microbiol.">
        <title>The Global Catalogue of Microorganisms (GCM) 10K type strain sequencing project: providing services to taxonomists for standard genome sequencing and annotation.</title>
        <authorList>
            <consortium name="The Broad Institute Genomics Platform"/>
            <consortium name="The Broad Institute Genome Sequencing Center for Infectious Disease"/>
            <person name="Wu L."/>
            <person name="Ma J."/>
        </authorList>
    </citation>
    <scope>NUCLEOTIDE SEQUENCE [LARGE SCALE GENOMIC DNA]</scope>
    <source>
        <strain evidence="8">CGMCC 4.7241</strain>
    </source>
</reference>
<dbReference type="InterPro" id="IPR012809">
    <property type="entry name" value="ECF_CbiQ"/>
</dbReference>
<dbReference type="PANTHER" id="PTHR34857">
    <property type="entry name" value="SLL0384 PROTEIN"/>
    <property type="match status" value="1"/>
</dbReference>
<organism evidence="7 8">
    <name type="scientific">Tenggerimyces flavus</name>
    <dbReference type="NCBI Taxonomy" id="1708749"/>
    <lineage>
        <taxon>Bacteria</taxon>
        <taxon>Bacillati</taxon>
        <taxon>Actinomycetota</taxon>
        <taxon>Actinomycetes</taxon>
        <taxon>Propionibacteriales</taxon>
        <taxon>Nocardioidaceae</taxon>
        <taxon>Tenggerimyces</taxon>
    </lineage>
</organism>
<evidence type="ECO:0000313" key="8">
    <source>
        <dbReference type="Proteomes" id="UP001595699"/>
    </source>
</evidence>
<dbReference type="CDD" id="cd16914">
    <property type="entry name" value="EcfT"/>
    <property type="match status" value="1"/>
</dbReference>
<keyword evidence="2" id="KW-1003">Cell membrane</keyword>
<dbReference type="NCBIfam" id="TIGR02454">
    <property type="entry name" value="ECF_T_CbiQ"/>
    <property type="match status" value="1"/>
</dbReference>
<accession>A0ABV7YR01</accession>
<evidence type="ECO:0000256" key="2">
    <source>
        <dbReference type="ARBA" id="ARBA00022475"/>
    </source>
</evidence>
<feature type="transmembrane region" description="Helical" evidence="6">
    <location>
        <begin position="43"/>
        <end position="60"/>
    </location>
</feature>